<name>A0A9J6F6V0_HAELO</name>
<comment type="caution">
    <text evidence="1">The sequence shown here is derived from an EMBL/GenBank/DDBJ whole genome shotgun (WGS) entry which is preliminary data.</text>
</comment>
<gene>
    <name evidence="1" type="ORF">HPB48_019563</name>
</gene>
<accession>A0A9J6F6V0</accession>
<proteinExistence type="predicted"/>
<dbReference type="Proteomes" id="UP000821853">
    <property type="component" value="Chromosome 1"/>
</dbReference>
<organism evidence="1 2">
    <name type="scientific">Haemaphysalis longicornis</name>
    <name type="common">Bush tick</name>
    <dbReference type="NCBI Taxonomy" id="44386"/>
    <lineage>
        <taxon>Eukaryota</taxon>
        <taxon>Metazoa</taxon>
        <taxon>Ecdysozoa</taxon>
        <taxon>Arthropoda</taxon>
        <taxon>Chelicerata</taxon>
        <taxon>Arachnida</taxon>
        <taxon>Acari</taxon>
        <taxon>Parasitiformes</taxon>
        <taxon>Ixodida</taxon>
        <taxon>Ixodoidea</taxon>
        <taxon>Ixodidae</taxon>
        <taxon>Haemaphysalinae</taxon>
        <taxon>Haemaphysalis</taxon>
    </lineage>
</organism>
<dbReference type="VEuPathDB" id="VectorBase:HLOH_044343"/>
<protein>
    <submittedName>
        <fullName evidence="1">Uncharacterized protein</fullName>
    </submittedName>
</protein>
<dbReference type="AlphaFoldDB" id="A0A9J6F6V0"/>
<evidence type="ECO:0000313" key="2">
    <source>
        <dbReference type="Proteomes" id="UP000821853"/>
    </source>
</evidence>
<keyword evidence="2" id="KW-1185">Reference proteome</keyword>
<reference evidence="1 2" key="1">
    <citation type="journal article" date="2020" name="Cell">
        <title>Large-Scale Comparative Analyses of Tick Genomes Elucidate Their Genetic Diversity and Vector Capacities.</title>
        <authorList>
            <consortium name="Tick Genome and Microbiome Consortium (TIGMIC)"/>
            <person name="Jia N."/>
            <person name="Wang J."/>
            <person name="Shi W."/>
            <person name="Du L."/>
            <person name="Sun Y."/>
            <person name="Zhan W."/>
            <person name="Jiang J.F."/>
            <person name="Wang Q."/>
            <person name="Zhang B."/>
            <person name="Ji P."/>
            <person name="Bell-Sakyi L."/>
            <person name="Cui X.M."/>
            <person name="Yuan T.T."/>
            <person name="Jiang B.G."/>
            <person name="Yang W.F."/>
            <person name="Lam T.T."/>
            <person name="Chang Q.C."/>
            <person name="Ding S.J."/>
            <person name="Wang X.J."/>
            <person name="Zhu J.G."/>
            <person name="Ruan X.D."/>
            <person name="Zhao L."/>
            <person name="Wei J.T."/>
            <person name="Ye R.Z."/>
            <person name="Que T.C."/>
            <person name="Du C.H."/>
            <person name="Zhou Y.H."/>
            <person name="Cheng J.X."/>
            <person name="Dai P.F."/>
            <person name="Guo W.B."/>
            <person name="Han X.H."/>
            <person name="Huang E.J."/>
            <person name="Li L.F."/>
            <person name="Wei W."/>
            <person name="Gao Y.C."/>
            <person name="Liu J.Z."/>
            <person name="Shao H.Z."/>
            <person name="Wang X."/>
            <person name="Wang C.C."/>
            <person name="Yang T.C."/>
            <person name="Huo Q.B."/>
            <person name="Li W."/>
            <person name="Chen H.Y."/>
            <person name="Chen S.E."/>
            <person name="Zhou L.G."/>
            <person name="Ni X.B."/>
            <person name="Tian J.H."/>
            <person name="Sheng Y."/>
            <person name="Liu T."/>
            <person name="Pan Y.S."/>
            <person name="Xia L.Y."/>
            <person name="Li J."/>
            <person name="Zhao F."/>
            <person name="Cao W.C."/>
        </authorList>
    </citation>
    <scope>NUCLEOTIDE SEQUENCE [LARGE SCALE GENOMIC DNA]</scope>
    <source>
        <strain evidence="1">HaeL-2018</strain>
    </source>
</reference>
<dbReference type="EMBL" id="JABSTR010000001">
    <property type="protein sequence ID" value="KAH9360342.1"/>
    <property type="molecule type" value="Genomic_DNA"/>
</dbReference>
<evidence type="ECO:0000313" key="1">
    <source>
        <dbReference type="EMBL" id="KAH9360342.1"/>
    </source>
</evidence>
<sequence>MDAAIDEFASYCKPQWLASQAQTALWNQSDHNGSLRTTNLMEGGHRSVTVAFKCSPNKSAPKLLDYAMWRLDEDIITAYVVLGFKFVLQQ</sequence>